<evidence type="ECO:0000313" key="12">
    <source>
        <dbReference type="Proteomes" id="UP000255193"/>
    </source>
</evidence>
<dbReference type="PROSITE" id="PS00211">
    <property type="entry name" value="ABC_TRANSPORTER_1"/>
    <property type="match status" value="1"/>
</dbReference>
<dbReference type="Gene3D" id="3.40.1710.10">
    <property type="entry name" value="abc type-2 transporter like domain"/>
    <property type="match status" value="1"/>
</dbReference>
<evidence type="ECO:0000256" key="2">
    <source>
        <dbReference type="ARBA" id="ARBA00022692"/>
    </source>
</evidence>
<dbReference type="InterPro" id="IPR047651">
    <property type="entry name" value="ABC2_perm_RbbA"/>
</dbReference>
<keyword evidence="2 8" id="KW-0812">Transmembrane</keyword>
<evidence type="ECO:0000259" key="9">
    <source>
        <dbReference type="PROSITE" id="PS50893"/>
    </source>
</evidence>
<proteinExistence type="predicted"/>
<feature type="transmembrane region" description="Helical" evidence="8">
    <location>
        <begin position="872"/>
        <end position="894"/>
    </location>
</feature>
<dbReference type="Pfam" id="PF00005">
    <property type="entry name" value="ABC_tran"/>
    <property type="match status" value="2"/>
</dbReference>
<feature type="domain" description="ABC transporter" evidence="9">
    <location>
        <begin position="25"/>
        <end position="261"/>
    </location>
</feature>
<feature type="transmembrane region" description="Helical" evidence="8">
    <location>
        <begin position="935"/>
        <end position="954"/>
    </location>
</feature>
<dbReference type="Pfam" id="PF12698">
    <property type="entry name" value="ABC2_membrane_3"/>
    <property type="match status" value="1"/>
</dbReference>
<dbReference type="EMBL" id="UGQA01000001">
    <property type="protein sequence ID" value="STY94524.1"/>
    <property type="molecule type" value="Genomic_DNA"/>
</dbReference>
<gene>
    <name evidence="11" type="primary">ybhF</name>
    <name evidence="11" type="ORF">NCTC11091_00288</name>
</gene>
<dbReference type="GO" id="GO:0016020">
    <property type="term" value="C:membrane"/>
    <property type="evidence" value="ECO:0007669"/>
    <property type="project" value="UniProtKB-SubCell"/>
</dbReference>
<dbReference type="GO" id="GO:0005524">
    <property type="term" value="F:ATP binding"/>
    <property type="evidence" value="ECO:0007669"/>
    <property type="project" value="UniProtKB-KW"/>
</dbReference>
<evidence type="ECO:0000256" key="1">
    <source>
        <dbReference type="ARBA" id="ARBA00004141"/>
    </source>
</evidence>
<comment type="subcellular location">
    <subcellularLocation>
        <location evidence="1">Membrane</location>
        <topology evidence="1">Multi-pass membrane protein</topology>
    </subcellularLocation>
</comment>
<feature type="transmembrane region" description="Helical" evidence="8">
    <location>
        <begin position="578"/>
        <end position="595"/>
    </location>
</feature>
<evidence type="ECO:0000313" key="11">
    <source>
        <dbReference type="EMBL" id="STY94524.1"/>
    </source>
</evidence>
<feature type="compositionally biased region" description="Low complexity" evidence="7">
    <location>
        <begin position="542"/>
        <end position="560"/>
    </location>
</feature>
<feature type="domain" description="ABC transporter" evidence="9">
    <location>
        <begin position="298"/>
        <end position="528"/>
    </location>
</feature>
<dbReference type="InterPro" id="IPR027417">
    <property type="entry name" value="P-loop_NTPase"/>
</dbReference>
<dbReference type="CDD" id="cd03230">
    <property type="entry name" value="ABC_DR_subfamily_A"/>
    <property type="match status" value="1"/>
</dbReference>
<dbReference type="InterPro" id="IPR003593">
    <property type="entry name" value="AAA+_ATPase"/>
</dbReference>
<organism evidence="11 12">
    <name type="scientific">Faucicola atlantae</name>
    <dbReference type="NCBI Taxonomy" id="34059"/>
    <lineage>
        <taxon>Bacteria</taxon>
        <taxon>Pseudomonadati</taxon>
        <taxon>Pseudomonadota</taxon>
        <taxon>Gammaproteobacteria</taxon>
        <taxon>Moraxellales</taxon>
        <taxon>Moraxellaceae</taxon>
        <taxon>Faucicola</taxon>
    </lineage>
</organism>
<dbReference type="SUPFAM" id="SSF52540">
    <property type="entry name" value="P-loop containing nucleoside triphosphate hydrolases"/>
    <property type="match status" value="2"/>
</dbReference>
<evidence type="ECO:0000256" key="6">
    <source>
        <dbReference type="ARBA" id="ARBA00023136"/>
    </source>
</evidence>
<dbReference type="PROSITE" id="PS50893">
    <property type="entry name" value="ABC_TRANSPORTER_2"/>
    <property type="match status" value="2"/>
</dbReference>
<keyword evidence="6 8" id="KW-0472">Membrane</keyword>
<dbReference type="SMART" id="SM00382">
    <property type="entry name" value="AAA"/>
    <property type="match status" value="2"/>
</dbReference>
<dbReference type="AlphaFoldDB" id="A0A378Q294"/>
<dbReference type="PANTHER" id="PTHR43038">
    <property type="entry name" value="ATP-BINDING CASSETTE, SUB-FAMILY H, MEMBER 1"/>
    <property type="match status" value="1"/>
</dbReference>
<feature type="transmembrane region" description="Helical" evidence="8">
    <location>
        <begin position="843"/>
        <end position="865"/>
    </location>
</feature>
<dbReference type="GO" id="GO:0016887">
    <property type="term" value="F:ATP hydrolysis activity"/>
    <property type="evidence" value="ECO:0007669"/>
    <property type="project" value="InterPro"/>
</dbReference>
<keyword evidence="4 11" id="KW-0067">ATP-binding</keyword>
<feature type="transmembrane region" description="Helical" evidence="8">
    <location>
        <begin position="762"/>
        <end position="787"/>
    </location>
</feature>
<sequence>MKRLQPTHSQPAHATFDGADNLPAVVVQNVSHRYGKQTDALKNVSVTVPAGTTIGLVGPDGVGKSTLMSLIAGMKKIQTGTVQVLGKDMGNKRDREQLLNKVAFMPQGLGHNLYPTLSVMENIDFHARLFSIDKTARQARIDRLLAATDLLKFKDRPAGKLSGGMKQKLSLCCALVHDPDLLILDEPTTGVDPLSRQQFWTLVNALRSENPNMTVMVSTAYIDEASQFAYTIAMNDGEILISDTTENVVKQYANHPLDAEGRPNLEEAYNTLLPENKRGDTSFSVPPFEPDPNLPPAIEAENLTKRFGDFVAVNHVSFSIAQGEIFGFLGSNGCGKSTTMKMLTGLLDVSEGTAYLLGEPVTGGSMENRLKVGYMSQAFSLYEELSVRGNLKLHARLYRIAENEQTRYIEQSLATFDLADVADKLPADLPLGIRQRLQLAAACLHQPKVLILDEPTSGVDPAARDMFWKKLVALSREQRITIFVSTHFMSEALRCDRISLMHQGNVLAVGKPRDLQAQKGADTFEEAFIAYLVEASDDGKNTKQNAQAAATNPPLADAAKPQTATASENREQPNKKPLKRRQGLWAWLALMWAFANREGKELRRDKIRLSFALIGPVVIMLTVAYAVSFDINHLNMAVIDYDQSTESRELIEYFDGSPYFSGVERLQSSEQVQTRLKSGDAKLILEIPSHFAADMKQFDRPEINFYIDGSAPFIAENIKGYVTGILLTYARDKVHQTGLPIDARPVVMIEPRFLYNQGFASIYAIIPGALMLALILIPAMMTALGVVREKELGSITNLYTSPASTTQFLVGKQIPYILTAFASYFVLVWMAIVIVGVPVKGSFIGLTVGALLLVCSATAFGLWISSMMKTQVSAVFATAVAAMIPALNFSGFLYPLSSITGVSRFVGEAFPAAYFQQISLGAFTKGLGIENFARHYLIILGFGVGYVVLASLCLQKQEQ</sequence>
<evidence type="ECO:0000259" key="10">
    <source>
        <dbReference type="PROSITE" id="PS51012"/>
    </source>
</evidence>
<dbReference type="PANTHER" id="PTHR43038:SF4">
    <property type="entry name" value="RIBOSOME-ASSOCIATED ATPASE"/>
    <property type="match status" value="1"/>
</dbReference>
<dbReference type="Gene3D" id="3.40.50.300">
    <property type="entry name" value="P-loop containing nucleotide triphosphate hydrolases"/>
    <property type="match status" value="2"/>
</dbReference>
<dbReference type="InterPro" id="IPR013525">
    <property type="entry name" value="ABC2_TM"/>
</dbReference>
<feature type="transmembrane region" description="Helical" evidence="8">
    <location>
        <begin position="607"/>
        <end position="627"/>
    </location>
</feature>
<evidence type="ECO:0000256" key="8">
    <source>
        <dbReference type="SAM" id="Phobius"/>
    </source>
</evidence>
<dbReference type="Proteomes" id="UP000255193">
    <property type="component" value="Unassembled WGS sequence"/>
</dbReference>
<feature type="domain" description="ABC transmembrane type-2" evidence="10">
    <location>
        <begin position="731"/>
        <end position="957"/>
    </location>
</feature>
<accession>A0A378Q294</accession>
<feature type="transmembrane region" description="Helical" evidence="8">
    <location>
        <begin position="816"/>
        <end position="837"/>
    </location>
</feature>
<feature type="region of interest" description="Disordered" evidence="7">
    <location>
        <begin position="542"/>
        <end position="578"/>
    </location>
</feature>
<dbReference type="InterPro" id="IPR017871">
    <property type="entry name" value="ABC_transporter-like_CS"/>
</dbReference>
<dbReference type="RefSeq" id="WP_079352108.1">
    <property type="nucleotide sequence ID" value="NZ_MXAO01000046.1"/>
</dbReference>
<dbReference type="InterPro" id="IPR003439">
    <property type="entry name" value="ABC_transporter-like_ATP-bd"/>
</dbReference>
<keyword evidence="3" id="KW-0547">Nucleotide-binding</keyword>
<protein>
    <submittedName>
        <fullName evidence="11">Uncharacterized ABC transporter ATP-binding protein YbhF</fullName>
    </submittedName>
</protein>
<evidence type="ECO:0000256" key="3">
    <source>
        <dbReference type="ARBA" id="ARBA00022741"/>
    </source>
</evidence>
<dbReference type="PROSITE" id="PS51012">
    <property type="entry name" value="ABC_TM2"/>
    <property type="match status" value="1"/>
</dbReference>
<dbReference type="GO" id="GO:0140359">
    <property type="term" value="F:ABC-type transporter activity"/>
    <property type="evidence" value="ECO:0007669"/>
    <property type="project" value="InterPro"/>
</dbReference>
<reference evidence="11 12" key="1">
    <citation type="submission" date="2018-06" db="EMBL/GenBank/DDBJ databases">
        <authorList>
            <consortium name="Pathogen Informatics"/>
            <person name="Doyle S."/>
        </authorList>
    </citation>
    <scope>NUCLEOTIDE SEQUENCE [LARGE SCALE GENOMIC DNA]</scope>
    <source>
        <strain evidence="11 12">NCTC11091</strain>
    </source>
</reference>
<evidence type="ECO:0000256" key="5">
    <source>
        <dbReference type="ARBA" id="ARBA00022989"/>
    </source>
</evidence>
<evidence type="ECO:0000256" key="7">
    <source>
        <dbReference type="SAM" id="MobiDB-lite"/>
    </source>
</evidence>
<dbReference type="InterPro" id="IPR047817">
    <property type="entry name" value="ABC2_TM_bact-type"/>
</dbReference>
<name>A0A378Q294_9GAMM</name>
<evidence type="ECO:0000256" key="4">
    <source>
        <dbReference type="ARBA" id="ARBA00022840"/>
    </source>
</evidence>
<dbReference type="NCBIfam" id="NF033858">
    <property type="entry name" value="ABC2_perm_RbbA"/>
    <property type="match status" value="1"/>
</dbReference>
<keyword evidence="5 8" id="KW-1133">Transmembrane helix</keyword>